<dbReference type="PANTHER" id="PTHR43228:SF1">
    <property type="entry name" value="TWO-COMPONENT RESPONSE REGULATOR ARR22"/>
    <property type="match status" value="1"/>
</dbReference>
<feature type="modified residue" description="4-aspartylphosphate" evidence="1">
    <location>
        <position position="40"/>
    </location>
</feature>
<dbReference type="PROSITE" id="PS50110">
    <property type="entry name" value="RESPONSE_REGULATORY"/>
    <property type="match status" value="1"/>
</dbReference>
<dbReference type="eggNOG" id="arCOG02391">
    <property type="taxonomic scope" value="Archaea"/>
</dbReference>
<dbReference type="InterPro" id="IPR001789">
    <property type="entry name" value="Sig_transdc_resp-reg_receiver"/>
</dbReference>
<evidence type="ECO:0000313" key="4">
    <source>
        <dbReference type="Proteomes" id="UP000030624"/>
    </source>
</evidence>
<dbReference type="STRING" id="565033.GACE_0970"/>
<proteinExistence type="predicted"/>
<dbReference type="AlphaFoldDB" id="A0A0A7GGD1"/>
<name>A0A0A7GGD1_GEOAI</name>
<organism evidence="3 4">
    <name type="scientific">Geoglobus acetivorans</name>
    <dbReference type="NCBI Taxonomy" id="565033"/>
    <lineage>
        <taxon>Archaea</taxon>
        <taxon>Methanobacteriati</taxon>
        <taxon>Methanobacteriota</taxon>
        <taxon>Archaeoglobi</taxon>
        <taxon>Archaeoglobales</taxon>
        <taxon>Archaeoglobaceae</taxon>
        <taxon>Geoglobus</taxon>
    </lineage>
</organism>
<evidence type="ECO:0000259" key="2">
    <source>
        <dbReference type="PROSITE" id="PS50110"/>
    </source>
</evidence>
<dbReference type="HOGENOM" id="CLU_000445_69_15_2"/>
<dbReference type="SUPFAM" id="SSF52172">
    <property type="entry name" value="CheY-like"/>
    <property type="match status" value="1"/>
</dbReference>
<protein>
    <submittedName>
        <fullName evidence="3">Signal transduction response regulator</fullName>
    </submittedName>
</protein>
<feature type="domain" description="Response regulatory" evidence="2">
    <location>
        <begin position="1"/>
        <end position="104"/>
    </location>
</feature>
<dbReference type="EMBL" id="CP009552">
    <property type="protein sequence ID" value="AIY90016.1"/>
    <property type="molecule type" value="Genomic_DNA"/>
</dbReference>
<dbReference type="InterPro" id="IPR011006">
    <property type="entry name" value="CheY-like_superfamily"/>
</dbReference>
<dbReference type="Gene3D" id="3.40.50.2300">
    <property type="match status" value="1"/>
</dbReference>
<evidence type="ECO:0000313" key="3">
    <source>
        <dbReference type="EMBL" id="AIY90016.1"/>
    </source>
</evidence>
<dbReference type="InterPro" id="IPR052048">
    <property type="entry name" value="ST_Response_Regulator"/>
</dbReference>
<dbReference type="PANTHER" id="PTHR43228">
    <property type="entry name" value="TWO-COMPONENT RESPONSE REGULATOR"/>
    <property type="match status" value="1"/>
</dbReference>
<reference evidence="3 4" key="1">
    <citation type="journal article" date="2015" name="Appl. Environ. Microbiol.">
        <title>The Geoglobus acetivorans genome: Fe(III) reduction, acetate utilization, autotrophic growth, and degradation of aromatic compounds in a hyperthermophilic archaeon.</title>
        <authorList>
            <person name="Mardanov A.V."/>
            <person name="Slododkina G.B."/>
            <person name="Slobodkin A.I."/>
            <person name="Beletsky A.V."/>
            <person name="Gavrilov S.N."/>
            <person name="Kublanov I.V."/>
            <person name="Bonch-Osmolovskaya E.A."/>
            <person name="Skryabin K.G."/>
            <person name="Ravin N.V."/>
        </authorList>
    </citation>
    <scope>NUCLEOTIDE SEQUENCE [LARGE SCALE GENOMIC DNA]</scope>
    <source>
        <strain evidence="3 4">SBH6</strain>
    </source>
</reference>
<dbReference type="KEGG" id="gac:GACE_0970"/>
<sequence length="107" mass="11881">MVQDVLKIMLSDRYEIILASNGKEAVELYKKLKPDIVLMDIVMPGMDGIEATKKIKHIDPDAKVLAITAYASHKGDKMLEAGAVDVIGKPLKKMDLVEKIEKYINSP</sequence>
<dbReference type="SMART" id="SM00448">
    <property type="entry name" value="REC"/>
    <property type="match status" value="1"/>
</dbReference>
<gene>
    <name evidence="3" type="ORF">GACE_0970</name>
</gene>
<dbReference type="Pfam" id="PF00072">
    <property type="entry name" value="Response_reg"/>
    <property type="match status" value="1"/>
</dbReference>
<keyword evidence="1" id="KW-0597">Phosphoprotein</keyword>
<dbReference type="GO" id="GO:0000160">
    <property type="term" value="P:phosphorelay signal transduction system"/>
    <property type="evidence" value="ECO:0007669"/>
    <property type="project" value="InterPro"/>
</dbReference>
<accession>A0A0A7GGD1</accession>
<evidence type="ECO:0000256" key="1">
    <source>
        <dbReference type="PROSITE-ProRule" id="PRU00169"/>
    </source>
</evidence>
<dbReference type="Proteomes" id="UP000030624">
    <property type="component" value="Chromosome"/>
</dbReference>